<comment type="caution">
    <text evidence="2">The sequence shown here is derived from an EMBL/GenBank/DDBJ whole genome shotgun (WGS) entry which is preliminary data.</text>
</comment>
<dbReference type="AlphaFoldDB" id="A0A9W7Y527"/>
<accession>A0A9W7Y527</accession>
<evidence type="ECO:0000313" key="3">
    <source>
        <dbReference type="Proteomes" id="UP001149813"/>
    </source>
</evidence>
<evidence type="ECO:0000256" key="1">
    <source>
        <dbReference type="SAM" id="MobiDB-lite"/>
    </source>
</evidence>
<proteinExistence type="predicted"/>
<protein>
    <submittedName>
        <fullName evidence="2">Uncharacterized protein</fullName>
    </submittedName>
</protein>
<organism evidence="2 3">
    <name type="scientific">Coemansia erecta</name>
    <dbReference type="NCBI Taxonomy" id="147472"/>
    <lineage>
        <taxon>Eukaryota</taxon>
        <taxon>Fungi</taxon>
        <taxon>Fungi incertae sedis</taxon>
        <taxon>Zoopagomycota</taxon>
        <taxon>Kickxellomycotina</taxon>
        <taxon>Kickxellomycetes</taxon>
        <taxon>Kickxellales</taxon>
        <taxon>Kickxellaceae</taxon>
        <taxon>Coemansia</taxon>
    </lineage>
</organism>
<gene>
    <name evidence="2" type="ORF">LPJ53_000918</name>
</gene>
<sequence length="260" mass="28217">MSTTMSSSSVSTQQITSFNYIEAAARSHEQQQEYIHRISSRSSSHSAAAGWTSSGTGFGALFFQSLARAKAAVAKATPPPKYSRGAWSIINDVPYPPPPPYAGYTRHPPSYEEALEIGVVASPLRVEQRMRSRQVITRAAPSIHLDSESEPEDIAHLPRVASAPQLTMLASEAAANMAFVLSLPFSDESDDLLPSLPEIEDAEHLPRYADVDDTLPLSPVVSRWRLGESAFEKPARSPKGYAYPETDVATEDAESSTSSH</sequence>
<name>A0A9W7Y527_9FUNG</name>
<dbReference type="OrthoDB" id="5527746at2759"/>
<evidence type="ECO:0000313" key="2">
    <source>
        <dbReference type="EMBL" id="KAJ1724850.1"/>
    </source>
</evidence>
<keyword evidence="3" id="KW-1185">Reference proteome</keyword>
<dbReference type="EMBL" id="JANBOJ010000019">
    <property type="protein sequence ID" value="KAJ1724850.1"/>
    <property type="molecule type" value="Genomic_DNA"/>
</dbReference>
<feature type="region of interest" description="Disordered" evidence="1">
    <location>
        <begin position="229"/>
        <end position="260"/>
    </location>
</feature>
<reference evidence="2" key="1">
    <citation type="submission" date="2022-07" db="EMBL/GenBank/DDBJ databases">
        <title>Phylogenomic reconstructions and comparative analyses of Kickxellomycotina fungi.</title>
        <authorList>
            <person name="Reynolds N.K."/>
            <person name="Stajich J.E."/>
            <person name="Barry K."/>
            <person name="Grigoriev I.V."/>
            <person name="Crous P."/>
            <person name="Smith M.E."/>
        </authorList>
    </citation>
    <scope>NUCLEOTIDE SEQUENCE</scope>
    <source>
        <strain evidence="2">NBRC 32514</strain>
    </source>
</reference>
<dbReference type="Proteomes" id="UP001149813">
    <property type="component" value="Unassembled WGS sequence"/>
</dbReference>